<organism evidence="2 4">
    <name type="scientific">Vanilla planifolia</name>
    <name type="common">Vanilla</name>
    <dbReference type="NCBI Taxonomy" id="51239"/>
    <lineage>
        <taxon>Eukaryota</taxon>
        <taxon>Viridiplantae</taxon>
        <taxon>Streptophyta</taxon>
        <taxon>Embryophyta</taxon>
        <taxon>Tracheophyta</taxon>
        <taxon>Spermatophyta</taxon>
        <taxon>Magnoliopsida</taxon>
        <taxon>Liliopsida</taxon>
        <taxon>Asparagales</taxon>
        <taxon>Orchidaceae</taxon>
        <taxon>Vanilloideae</taxon>
        <taxon>Vanilleae</taxon>
        <taxon>Vanilla</taxon>
    </lineage>
</organism>
<dbReference type="AlphaFoldDB" id="A0A835UG11"/>
<dbReference type="Proteomes" id="UP000639772">
    <property type="component" value="Chromosome 11"/>
</dbReference>
<comment type="caution">
    <text evidence="2">The sequence shown here is derived from an EMBL/GenBank/DDBJ whole genome shotgun (WGS) entry which is preliminary data.</text>
</comment>
<dbReference type="EMBL" id="JADCNL010000011">
    <property type="protein sequence ID" value="KAG0461679.1"/>
    <property type="molecule type" value="Genomic_DNA"/>
</dbReference>
<evidence type="ECO:0000313" key="2">
    <source>
        <dbReference type="EMBL" id="KAG0461679.1"/>
    </source>
</evidence>
<evidence type="ECO:0000313" key="5">
    <source>
        <dbReference type="Proteomes" id="UP000639772"/>
    </source>
</evidence>
<evidence type="ECO:0000313" key="4">
    <source>
        <dbReference type="Proteomes" id="UP000636800"/>
    </source>
</evidence>
<dbReference type="Proteomes" id="UP000636800">
    <property type="component" value="Chromosome 11"/>
</dbReference>
<sequence>MTASNRRRKPCQMIWAAKNSAPSYSSALNDQTMKWAGSAPAYRCILLRPSGPTFCYNAGNAISVYCSSDARLKGVVYSLFEQRWQLGRLRGPDWAAFSSQSGKRADVVERGGEGVGRVVVQGEKRREAGPAPEQVGEAGSAA</sequence>
<protein>
    <submittedName>
        <fullName evidence="2">Uncharacterized protein</fullName>
    </submittedName>
</protein>
<evidence type="ECO:0000313" key="3">
    <source>
        <dbReference type="EMBL" id="KAG0463180.1"/>
    </source>
</evidence>
<proteinExistence type="predicted"/>
<dbReference type="EMBL" id="JADCNM010000011">
    <property type="protein sequence ID" value="KAG0463180.1"/>
    <property type="molecule type" value="Genomic_DNA"/>
</dbReference>
<reference evidence="4 5" key="1">
    <citation type="journal article" date="2020" name="Nat. Food">
        <title>A phased Vanilla planifolia genome enables genetic improvement of flavour and production.</title>
        <authorList>
            <person name="Hasing T."/>
            <person name="Tang H."/>
            <person name="Brym M."/>
            <person name="Khazi F."/>
            <person name="Huang T."/>
            <person name="Chambers A.H."/>
        </authorList>
    </citation>
    <scope>NUCLEOTIDE SEQUENCE [LARGE SCALE GENOMIC DNA]</scope>
    <source>
        <tissue evidence="2">Leaf</tissue>
    </source>
</reference>
<name>A0A835UG11_VANPL</name>
<evidence type="ECO:0000256" key="1">
    <source>
        <dbReference type="SAM" id="MobiDB-lite"/>
    </source>
</evidence>
<accession>A0A835UG11</accession>
<keyword evidence="4" id="KW-1185">Reference proteome</keyword>
<feature type="region of interest" description="Disordered" evidence="1">
    <location>
        <begin position="120"/>
        <end position="142"/>
    </location>
</feature>
<gene>
    <name evidence="3" type="ORF">HPP92_021656</name>
    <name evidence="2" type="ORF">HPP92_021976</name>
</gene>